<accession>A0A923MSH7</accession>
<dbReference type="InterPro" id="IPR007221">
    <property type="entry name" value="MreC"/>
</dbReference>
<evidence type="ECO:0000313" key="8">
    <source>
        <dbReference type="EMBL" id="MBC5784126.1"/>
    </source>
</evidence>
<dbReference type="PIRSF" id="PIRSF038471">
    <property type="entry name" value="MreC"/>
    <property type="match status" value="1"/>
</dbReference>
<evidence type="ECO:0000259" key="7">
    <source>
        <dbReference type="Pfam" id="PF04085"/>
    </source>
</evidence>
<dbReference type="Pfam" id="PF04085">
    <property type="entry name" value="MreC"/>
    <property type="match status" value="1"/>
</dbReference>
<evidence type="ECO:0000256" key="5">
    <source>
        <dbReference type="PIRNR" id="PIRNR038471"/>
    </source>
</evidence>
<evidence type="ECO:0000256" key="4">
    <source>
        <dbReference type="ARBA" id="ARBA00032089"/>
    </source>
</evidence>
<proteinExistence type="inferred from homology"/>
<dbReference type="InterPro" id="IPR055342">
    <property type="entry name" value="MreC_beta-barrel_core"/>
</dbReference>
<feature type="region of interest" description="Disordered" evidence="6">
    <location>
        <begin position="289"/>
        <end position="308"/>
    </location>
</feature>
<dbReference type="RefSeq" id="WP_187076858.1">
    <property type="nucleotide sequence ID" value="NZ_JACORT010000005.1"/>
</dbReference>
<comment type="caution">
    <text evidence="8">The sequence shown here is derived from an EMBL/GenBank/DDBJ whole genome shotgun (WGS) entry which is preliminary data.</text>
</comment>
<dbReference type="PANTHER" id="PTHR34138">
    <property type="entry name" value="CELL SHAPE-DETERMINING PROTEIN MREC"/>
    <property type="match status" value="1"/>
</dbReference>
<dbReference type="Gene3D" id="2.40.10.340">
    <property type="entry name" value="Rod shape-determining protein MreC, domain 1"/>
    <property type="match status" value="1"/>
</dbReference>
<reference evidence="8" key="1">
    <citation type="submission" date="2020-08" db="EMBL/GenBank/DDBJ databases">
        <title>Ramlibacter sp. USB13 16S ribosomal RNA gene genome sequencing and assembly.</title>
        <authorList>
            <person name="Kang M."/>
        </authorList>
    </citation>
    <scope>NUCLEOTIDE SEQUENCE</scope>
    <source>
        <strain evidence="8">USB13</strain>
    </source>
</reference>
<dbReference type="EMBL" id="JACORT010000005">
    <property type="protein sequence ID" value="MBC5784126.1"/>
    <property type="molecule type" value="Genomic_DNA"/>
</dbReference>
<feature type="domain" description="Rod shape-determining protein MreC beta-barrel core" evidence="7">
    <location>
        <begin position="132"/>
        <end position="282"/>
    </location>
</feature>
<dbReference type="Gene3D" id="2.40.10.350">
    <property type="entry name" value="Rod shape-determining protein MreC, domain 2"/>
    <property type="match status" value="1"/>
</dbReference>
<dbReference type="InterPro" id="IPR042175">
    <property type="entry name" value="Cell/Rod_MreC_2"/>
</dbReference>
<keyword evidence="9" id="KW-1185">Reference proteome</keyword>
<comment type="function">
    <text evidence="5">Involved in formation and maintenance of cell shape.</text>
</comment>
<organism evidence="8 9">
    <name type="scientific">Ramlibacter cellulosilyticus</name>
    <dbReference type="NCBI Taxonomy" id="2764187"/>
    <lineage>
        <taxon>Bacteria</taxon>
        <taxon>Pseudomonadati</taxon>
        <taxon>Pseudomonadota</taxon>
        <taxon>Betaproteobacteria</taxon>
        <taxon>Burkholderiales</taxon>
        <taxon>Comamonadaceae</taxon>
        <taxon>Ramlibacter</taxon>
    </lineage>
</organism>
<dbReference type="GO" id="GO:0005886">
    <property type="term" value="C:plasma membrane"/>
    <property type="evidence" value="ECO:0007669"/>
    <property type="project" value="TreeGrafter"/>
</dbReference>
<dbReference type="PANTHER" id="PTHR34138:SF1">
    <property type="entry name" value="CELL SHAPE-DETERMINING PROTEIN MREC"/>
    <property type="match status" value="1"/>
</dbReference>
<dbReference type="InterPro" id="IPR042177">
    <property type="entry name" value="Cell/Rod_1"/>
</dbReference>
<dbReference type="Proteomes" id="UP000608513">
    <property type="component" value="Unassembled WGS sequence"/>
</dbReference>
<name>A0A923MSH7_9BURK</name>
<dbReference type="NCBIfam" id="TIGR00219">
    <property type="entry name" value="mreC"/>
    <property type="match status" value="1"/>
</dbReference>
<keyword evidence="3 5" id="KW-0133">Cell shape</keyword>
<comment type="similarity">
    <text evidence="1 5">Belongs to the MreC family.</text>
</comment>
<evidence type="ECO:0000313" key="9">
    <source>
        <dbReference type="Proteomes" id="UP000608513"/>
    </source>
</evidence>
<evidence type="ECO:0000256" key="6">
    <source>
        <dbReference type="SAM" id="MobiDB-lite"/>
    </source>
</evidence>
<evidence type="ECO:0000256" key="2">
    <source>
        <dbReference type="ARBA" id="ARBA00013855"/>
    </source>
</evidence>
<protein>
    <recommendedName>
        <fullName evidence="2 5">Cell shape-determining protein MreC</fullName>
    </recommendedName>
    <alternativeName>
        <fullName evidence="4 5">Cell shape protein MreC</fullName>
    </alternativeName>
</protein>
<gene>
    <name evidence="8" type="primary">mreC</name>
    <name evidence="8" type="ORF">H8N03_14330</name>
</gene>
<dbReference type="GO" id="GO:0008360">
    <property type="term" value="P:regulation of cell shape"/>
    <property type="evidence" value="ECO:0007669"/>
    <property type="project" value="UniProtKB-KW"/>
</dbReference>
<dbReference type="AlphaFoldDB" id="A0A923MSH7"/>
<evidence type="ECO:0000256" key="1">
    <source>
        <dbReference type="ARBA" id="ARBA00009369"/>
    </source>
</evidence>
<sequence>MPLGTLDRTPPPFFKQGPSALSKLMVCSALALFLMVADVRFRITQPIRASIATVLFPVQWLAMRPVLAVRTVEDYFTSLNAALKNEEAARRKLIVQSARAGQVEQLINENAQLRKLLGLRERLNTPTQTAEVLYDAADPYTRKVIIDKGLAQGVEAGSPVIDESGVLGQVTRVHPLISEVTLVTDSEQAIPVLNTRTGNRGIAYGDAGRHGSGGLELRYMAANADVQPGDLLTTSGVDGVYPPGIPVAKVAKVERRPDSAFARIVCYPQAQVDGVRHVMVLKSLLSQIPPRPAPEDAAQPVAKRPARK</sequence>
<evidence type="ECO:0000256" key="3">
    <source>
        <dbReference type="ARBA" id="ARBA00022960"/>
    </source>
</evidence>